<name>T0GF63_9SPHN</name>
<feature type="chain" id="PRO_5004563710" description="Lipoprotein" evidence="2">
    <location>
        <begin position="19"/>
        <end position="530"/>
    </location>
</feature>
<dbReference type="PANTHER" id="PTHR41339:SF1">
    <property type="entry name" value="SECRETED PROTEIN"/>
    <property type="match status" value="1"/>
</dbReference>
<feature type="signal peptide" evidence="2">
    <location>
        <begin position="1"/>
        <end position="18"/>
    </location>
</feature>
<organism evidence="3 4">
    <name type="scientific">Sphingobium quisquiliarum P25</name>
    <dbReference type="NCBI Taxonomy" id="1329909"/>
    <lineage>
        <taxon>Bacteria</taxon>
        <taxon>Pseudomonadati</taxon>
        <taxon>Pseudomonadota</taxon>
        <taxon>Alphaproteobacteria</taxon>
        <taxon>Sphingomonadales</taxon>
        <taxon>Sphingomonadaceae</taxon>
        <taxon>Sphingobium</taxon>
    </lineage>
</organism>
<evidence type="ECO:0000256" key="2">
    <source>
        <dbReference type="SAM" id="SignalP"/>
    </source>
</evidence>
<dbReference type="PANTHER" id="PTHR41339">
    <property type="entry name" value="LIPL48"/>
    <property type="match status" value="1"/>
</dbReference>
<dbReference type="PATRIC" id="fig|1329909.3.peg.3832"/>
<protein>
    <recommendedName>
        <fullName evidence="5">Lipoprotein</fullName>
    </recommendedName>
</protein>
<feature type="compositionally biased region" description="Pro residues" evidence="1">
    <location>
        <begin position="40"/>
        <end position="55"/>
    </location>
</feature>
<evidence type="ECO:0000256" key="1">
    <source>
        <dbReference type="SAM" id="MobiDB-lite"/>
    </source>
</evidence>
<reference evidence="3 4" key="1">
    <citation type="journal article" date="2013" name="Genome Announc.">
        <title>Draft Genome Sequence of Sphingobium quisquiliarum Strain P25T, a Novel Hexachlorocyclohexane (HCH)-Degrading Bacterium Isolated from an HCH Dumpsite.</title>
        <authorList>
            <person name="Kumar Singh A."/>
            <person name="Sangwan N."/>
            <person name="Sharma A."/>
            <person name="Gupta V."/>
            <person name="Khurana J.P."/>
            <person name="Lal R."/>
        </authorList>
    </citation>
    <scope>NUCLEOTIDE SEQUENCE [LARGE SCALE GENOMIC DNA]</scope>
    <source>
        <strain evidence="3 4">P25</strain>
    </source>
</reference>
<feature type="region of interest" description="Disordered" evidence="1">
    <location>
        <begin position="34"/>
        <end position="59"/>
    </location>
</feature>
<dbReference type="EMBL" id="ATHO01000167">
    <property type="protein sequence ID" value="EQA99296.1"/>
    <property type="molecule type" value="Genomic_DNA"/>
</dbReference>
<accession>T0GF63</accession>
<dbReference type="RefSeq" id="WP_021239976.1">
    <property type="nucleotide sequence ID" value="NZ_ATHO01000167.1"/>
</dbReference>
<comment type="caution">
    <text evidence="3">The sequence shown here is derived from an EMBL/GenBank/DDBJ whole genome shotgun (WGS) entry which is preliminary data.</text>
</comment>
<dbReference type="AlphaFoldDB" id="T0GF63"/>
<evidence type="ECO:0008006" key="5">
    <source>
        <dbReference type="Google" id="ProtNLM"/>
    </source>
</evidence>
<evidence type="ECO:0000313" key="4">
    <source>
        <dbReference type="Proteomes" id="UP000015525"/>
    </source>
</evidence>
<sequence>MAKINHIQTILMAGVACAALSACGADDIASPGEGAIVIPAPTPTPTPGTPTPTPTPGSVTPAAECPNISGPAKLTARGIISDKRGNSWLNCGLPLRFTETTTLPKAAGVLYSMPGRVDVGTDQGAASTNSVVTLNIEPGVVLFASTGNTFLAVNRGNKINAVGTPTQPIIFTSESNVLGNVDDQTSGQWGGVVLLGRAKITDCLAPAAAPGTDACQRDTEGASGALYGGTNDADSSGRMSYVQIRYSGFVLSGSSELQGLTPSGVGTGTQLDHIQVHNSSDDGIEIFGGSVHPRYLVLTGNEDDNLDTDVGYRGTVQYLLSVQRANNDIGDSFLETDSNGGTESNNGEDVLPRQYLKVANFTYINRSTTGSNGSAMLLRGGADLTLVNGLIVSPNQSCLRIDGTPTVRDADTALEDVGKPRYISVAMQCSSTPYKGSRGVTAAVVQSIFEAGPNSTINYTPSLSSLFINGATETALTATDPKTIDPAFTTTNYVGAVKDSTDTWYAGWTCNSVTASFGSASGNCTDIPTT</sequence>
<keyword evidence="4" id="KW-1185">Reference proteome</keyword>
<dbReference type="PROSITE" id="PS51257">
    <property type="entry name" value="PROKAR_LIPOPROTEIN"/>
    <property type="match status" value="1"/>
</dbReference>
<keyword evidence="2" id="KW-0732">Signal</keyword>
<proteinExistence type="predicted"/>
<dbReference type="Proteomes" id="UP000015525">
    <property type="component" value="Unassembled WGS sequence"/>
</dbReference>
<evidence type="ECO:0000313" key="3">
    <source>
        <dbReference type="EMBL" id="EQA99296.1"/>
    </source>
</evidence>
<gene>
    <name evidence="3" type="ORF">L288_19900</name>
</gene>